<dbReference type="AlphaFoldDB" id="A0AA42B7L3"/>
<gene>
    <name evidence="6" type="ORF">NAF29_11495</name>
</gene>
<dbReference type="Gene3D" id="3.40.190.10">
    <property type="entry name" value="Periplasmic binding protein-like II"/>
    <property type="match status" value="2"/>
</dbReference>
<evidence type="ECO:0000313" key="7">
    <source>
        <dbReference type="Proteomes" id="UP001165393"/>
    </source>
</evidence>
<dbReference type="PROSITE" id="PS50931">
    <property type="entry name" value="HTH_LYSR"/>
    <property type="match status" value="1"/>
</dbReference>
<evidence type="ECO:0000259" key="5">
    <source>
        <dbReference type="PROSITE" id="PS50931"/>
    </source>
</evidence>
<dbReference type="Pfam" id="PF03466">
    <property type="entry name" value="LysR_substrate"/>
    <property type="match status" value="1"/>
</dbReference>
<dbReference type="EMBL" id="JAMQGP010000004">
    <property type="protein sequence ID" value="MCM2680290.1"/>
    <property type="molecule type" value="Genomic_DNA"/>
</dbReference>
<evidence type="ECO:0000313" key="6">
    <source>
        <dbReference type="EMBL" id="MCM2680290.1"/>
    </source>
</evidence>
<reference evidence="6 7" key="1">
    <citation type="journal article" date="2013" name="Antonie Van Leeuwenhoek">
        <title>Echinimonas agarilytica gen. nov., sp. nov., a new gammaproteobacterium isolated from the sea urchin Strongylocentrotus intermedius.</title>
        <authorList>
            <person name="Nedashkovskaya O.I."/>
            <person name="Stenkova A.M."/>
            <person name="Zhukova N.V."/>
            <person name="Van Trappen S."/>
            <person name="Lee J.S."/>
            <person name="Kim S.B."/>
        </authorList>
    </citation>
    <scope>NUCLEOTIDE SEQUENCE [LARGE SCALE GENOMIC DNA]</scope>
    <source>
        <strain evidence="6 7">KMM 6351</strain>
    </source>
</reference>
<dbReference type="SUPFAM" id="SSF53850">
    <property type="entry name" value="Periplasmic binding protein-like II"/>
    <property type="match status" value="1"/>
</dbReference>
<dbReference type="InterPro" id="IPR000847">
    <property type="entry name" value="LysR_HTH_N"/>
</dbReference>
<dbReference type="InterPro" id="IPR036390">
    <property type="entry name" value="WH_DNA-bd_sf"/>
</dbReference>
<dbReference type="PANTHER" id="PTHR30537:SF26">
    <property type="entry name" value="GLYCINE CLEAVAGE SYSTEM TRANSCRIPTIONAL ACTIVATOR"/>
    <property type="match status" value="1"/>
</dbReference>
<dbReference type="RefSeq" id="WP_251261708.1">
    <property type="nucleotide sequence ID" value="NZ_JAMQGP010000004.1"/>
</dbReference>
<keyword evidence="2" id="KW-0805">Transcription regulation</keyword>
<dbReference type="SUPFAM" id="SSF46785">
    <property type="entry name" value="Winged helix' DNA-binding domain"/>
    <property type="match status" value="1"/>
</dbReference>
<dbReference type="InterPro" id="IPR058163">
    <property type="entry name" value="LysR-type_TF_proteobact-type"/>
</dbReference>
<dbReference type="PRINTS" id="PR00039">
    <property type="entry name" value="HTHLYSR"/>
</dbReference>
<dbReference type="GO" id="GO:0043565">
    <property type="term" value="F:sequence-specific DNA binding"/>
    <property type="evidence" value="ECO:0007669"/>
    <property type="project" value="TreeGrafter"/>
</dbReference>
<organism evidence="6 7">
    <name type="scientific">Echinimonas agarilytica</name>
    <dbReference type="NCBI Taxonomy" id="1215918"/>
    <lineage>
        <taxon>Bacteria</taxon>
        <taxon>Pseudomonadati</taxon>
        <taxon>Pseudomonadota</taxon>
        <taxon>Gammaproteobacteria</taxon>
        <taxon>Alteromonadales</taxon>
        <taxon>Echinimonadaceae</taxon>
        <taxon>Echinimonas</taxon>
    </lineage>
</organism>
<dbReference type="PANTHER" id="PTHR30537">
    <property type="entry name" value="HTH-TYPE TRANSCRIPTIONAL REGULATOR"/>
    <property type="match status" value="1"/>
</dbReference>
<evidence type="ECO:0000256" key="3">
    <source>
        <dbReference type="ARBA" id="ARBA00023125"/>
    </source>
</evidence>
<evidence type="ECO:0000256" key="4">
    <source>
        <dbReference type="ARBA" id="ARBA00023163"/>
    </source>
</evidence>
<evidence type="ECO:0000256" key="2">
    <source>
        <dbReference type="ARBA" id="ARBA00023015"/>
    </source>
</evidence>
<dbReference type="Pfam" id="PF00126">
    <property type="entry name" value="HTH_1"/>
    <property type="match status" value="1"/>
</dbReference>
<dbReference type="Proteomes" id="UP001165393">
    <property type="component" value="Unassembled WGS sequence"/>
</dbReference>
<comment type="caution">
    <text evidence="6">The sequence shown here is derived from an EMBL/GenBank/DDBJ whole genome shotgun (WGS) entry which is preliminary data.</text>
</comment>
<comment type="similarity">
    <text evidence="1">Belongs to the LysR transcriptional regulatory family.</text>
</comment>
<dbReference type="InterPro" id="IPR036388">
    <property type="entry name" value="WH-like_DNA-bd_sf"/>
</dbReference>
<dbReference type="FunFam" id="1.10.10.10:FF:000001">
    <property type="entry name" value="LysR family transcriptional regulator"/>
    <property type="match status" value="1"/>
</dbReference>
<dbReference type="GO" id="GO:0006351">
    <property type="term" value="P:DNA-templated transcription"/>
    <property type="evidence" value="ECO:0007669"/>
    <property type="project" value="TreeGrafter"/>
</dbReference>
<feature type="domain" description="HTH lysR-type" evidence="5">
    <location>
        <begin position="5"/>
        <end position="62"/>
    </location>
</feature>
<dbReference type="InterPro" id="IPR005119">
    <property type="entry name" value="LysR_subst-bd"/>
</dbReference>
<sequence length="301" mass="34488">MVKLPPLRAVQYFESVARLNSFSNAAHELNVTQSAVSHQIRLLEEYLGEALFMRQGRLLELTQLGEHYLEEVGPALASISKASQQMREGTKGQIRLAVYSSLAVKWLVPKLEDWRRQHPDIDLTLNMVAGDPAQTDQEGDCFITVQPPARNFVSELLFKEVLYPVCSQKIWREIEGLPLPEAMWNYPLLSANSIFVEKGGDWIRWGKAGNVIIPNEVDMQHFSHVLLTIEAARYDQGITLINDYQLSESDREFGFKRIPSHVFETGDSFHFTYKKSRQKQAEMIKLSRWLKQLCEDVGDVH</sequence>
<name>A0AA42B7L3_9GAMM</name>
<proteinExistence type="inferred from homology"/>
<evidence type="ECO:0000256" key="1">
    <source>
        <dbReference type="ARBA" id="ARBA00009437"/>
    </source>
</evidence>
<dbReference type="Gene3D" id="1.10.10.10">
    <property type="entry name" value="Winged helix-like DNA-binding domain superfamily/Winged helix DNA-binding domain"/>
    <property type="match status" value="1"/>
</dbReference>
<dbReference type="GO" id="GO:0003700">
    <property type="term" value="F:DNA-binding transcription factor activity"/>
    <property type="evidence" value="ECO:0007669"/>
    <property type="project" value="InterPro"/>
</dbReference>
<protein>
    <submittedName>
        <fullName evidence="6">LysR family transcriptional regulator</fullName>
    </submittedName>
</protein>
<accession>A0AA42B7L3</accession>
<keyword evidence="7" id="KW-1185">Reference proteome</keyword>
<keyword evidence="4" id="KW-0804">Transcription</keyword>
<keyword evidence="3" id="KW-0238">DNA-binding</keyword>